<evidence type="ECO:0000256" key="6">
    <source>
        <dbReference type="ARBA" id="ARBA00022989"/>
    </source>
</evidence>
<feature type="transmembrane region" description="Helical" evidence="10">
    <location>
        <begin position="277"/>
        <end position="295"/>
    </location>
</feature>
<gene>
    <name evidence="11" type="primary">Or68</name>
    <name evidence="11" type="ORF">DALL_DALL000475</name>
</gene>
<organism evidence="11 12">
    <name type="scientific">Diachasma alloeum</name>
    <dbReference type="NCBI Taxonomy" id="454923"/>
    <lineage>
        <taxon>Eukaryota</taxon>
        <taxon>Metazoa</taxon>
        <taxon>Ecdysozoa</taxon>
        <taxon>Arthropoda</taxon>
        <taxon>Hexapoda</taxon>
        <taxon>Insecta</taxon>
        <taxon>Pterygota</taxon>
        <taxon>Neoptera</taxon>
        <taxon>Endopterygota</taxon>
        <taxon>Hymenoptera</taxon>
        <taxon>Apocrita</taxon>
        <taxon>Ichneumonoidea</taxon>
        <taxon>Braconidae</taxon>
        <taxon>Opiinae</taxon>
        <taxon>Diachasma</taxon>
    </lineage>
</organism>
<sequence length="371" mass="42409">MGRKITADVGIQWIKFWTWPIFTWPPNSKAPRLTKIIFQIGWWIFFIVSILQLASLLGTVWVKRGNIQQFTEALCLAVGVMQVMVKMISAKCYYRQFQYLIEKIEAFVKNANSHEQEVLTKFMQRITPFYLGFNISAIVAALIYALGPFITRQPFPFVVEYPFRVDKQPIYEIIFLIQTIVCFQCGGTSFYDCQLSILLWYGTIQLDMLAEQMRNVNNARELKHCLSIHQDILRYIDDTIKTVRPVVITTVVGATICIASGGNLIVGTGSILNKAQFVIITLAYSFELLCVAWAAESLATAHQDVGWALYSSLWIRNSKEFNRMVIFVVQRCQTPPVIRIGGILPKLSMSYYASYISATYSFFTTLRAILK</sequence>
<dbReference type="OrthoDB" id="8185860at2759"/>
<evidence type="ECO:0000313" key="12">
    <source>
        <dbReference type="Proteomes" id="UP000297026"/>
    </source>
</evidence>
<dbReference type="GO" id="GO:0005886">
    <property type="term" value="C:plasma membrane"/>
    <property type="evidence" value="ECO:0007669"/>
    <property type="project" value="UniProtKB-SubCell"/>
</dbReference>
<evidence type="ECO:0000256" key="2">
    <source>
        <dbReference type="ARBA" id="ARBA00022475"/>
    </source>
</evidence>
<dbReference type="GO" id="GO:0004984">
    <property type="term" value="F:olfactory receptor activity"/>
    <property type="evidence" value="ECO:0007669"/>
    <property type="project" value="InterPro"/>
</dbReference>
<feature type="transmembrane region" description="Helical" evidence="10">
    <location>
        <begin position="352"/>
        <end position="370"/>
    </location>
</feature>
<dbReference type="Proteomes" id="UP000297026">
    <property type="component" value="Unassembled WGS sequence"/>
</dbReference>
<keyword evidence="6 10" id="KW-1133">Transmembrane helix</keyword>
<feature type="transmembrane region" description="Helical" evidence="10">
    <location>
        <begin position="129"/>
        <end position="150"/>
    </location>
</feature>
<evidence type="ECO:0000256" key="8">
    <source>
        <dbReference type="ARBA" id="ARBA00023170"/>
    </source>
</evidence>
<comment type="subcellular location">
    <subcellularLocation>
        <location evidence="1 10">Cell membrane</location>
        <topology evidence="1 10">Multi-pass membrane protein</topology>
    </subcellularLocation>
</comment>
<dbReference type="GO" id="GO:0007165">
    <property type="term" value="P:signal transduction"/>
    <property type="evidence" value="ECO:0007669"/>
    <property type="project" value="UniProtKB-KW"/>
</dbReference>
<evidence type="ECO:0000256" key="4">
    <source>
        <dbReference type="ARBA" id="ARBA00022692"/>
    </source>
</evidence>
<evidence type="ECO:0000256" key="9">
    <source>
        <dbReference type="ARBA" id="ARBA00023224"/>
    </source>
</evidence>
<dbReference type="InterPro" id="IPR004117">
    <property type="entry name" value="7tm6_olfct_rcpt"/>
</dbReference>
<keyword evidence="2" id="KW-1003">Cell membrane</keyword>
<dbReference type="PANTHER" id="PTHR21137">
    <property type="entry name" value="ODORANT RECEPTOR"/>
    <property type="match status" value="1"/>
</dbReference>
<evidence type="ECO:0000256" key="7">
    <source>
        <dbReference type="ARBA" id="ARBA00023136"/>
    </source>
</evidence>
<reference evidence="11" key="1">
    <citation type="submission" date="2019-02" db="EMBL/GenBank/DDBJ databases">
        <title>Genome of the parasitoid wasp Diachasma alloeum, an emerging model for ecological speciation and transitions to asexual reproduction.</title>
        <authorList>
            <person name="Robertson H.M."/>
            <person name="Walden K.K."/>
            <person name="Tvedte E.S."/>
            <person name="Hood G.R."/>
            <person name="Feder J.L."/>
            <person name="Forbes A.A."/>
            <person name="Logsdon J.M."/>
            <person name="Mcelroy K.E."/>
        </authorList>
    </citation>
    <scope>NUCLEOTIDE SEQUENCE [LARGE SCALE GENOMIC DNA]</scope>
    <source>
        <strain evidence="11">Michigan</strain>
    </source>
</reference>
<dbReference type="PANTHER" id="PTHR21137:SF35">
    <property type="entry name" value="ODORANT RECEPTOR 19A-RELATED"/>
    <property type="match status" value="1"/>
</dbReference>
<keyword evidence="12" id="KW-1185">Reference proteome</keyword>
<protein>
    <recommendedName>
        <fullName evidence="10">Odorant receptor</fullName>
    </recommendedName>
</protein>
<accession>A0A4E0RPB5</accession>
<feature type="transmembrane region" description="Helical" evidence="10">
    <location>
        <begin position="67"/>
        <end position="85"/>
    </location>
</feature>
<keyword evidence="8 10" id="KW-0675">Receptor</keyword>
<evidence type="ECO:0000313" key="11">
    <source>
        <dbReference type="EMBL" id="THK33266.1"/>
    </source>
</evidence>
<proteinExistence type="inferred from homology"/>
<comment type="caution">
    <text evidence="10">Lacks conserved residue(s) required for the propagation of feature annotation.</text>
</comment>
<evidence type="ECO:0000256" key="1">
    <source>
        <dbReference type="ARBA" id="ARBA00004651"/>
    </source>
</evidence>
<feature type="transmembrane region" description="Helical" evidence="10">
    <location>
        <begin position="40"/>
        <end position="61"/>
    </location>
</feature>
<evidence type="ECO:0000256" key="10">
    <source>
        <dbReference type="RuleBase" id="RU351113"/>
    </source>
</evidence>
<keyword evidence="9 10" id="KW-0807">Transducer</keyword>
<keyword evidence="4 10" id="KW-0812">Transmembrane</keyword>
<evidence type="ECO:0000256" key="3">
    <source>
        <dbReference type="ARBA" id="ARBA00022606"/>
    </source>
</evidence>
<dbReference type="AlphaFoldDB" id="A0A4E0RPB5"/>
<name>A0A4E0RPB5_9HYME</name>
<dbReference type="EMBL" id="ML160708">
    <property type="protein sequence ID" value="THK33266.1"/>
    <property type="molecule type" value="Genomic_DNA"/>
</dbReference>
<dbReference type="Pfam" id="PF02949">
    <property type="entry name" value="7tm_6"/>
    <property type="match status" value="1"/>
</dbReference>
<keyword evidence="3 10" id="KW-0716">Sensory transduction</keyword>
<keyword evidence="5 10" id="KW-0552">Olfaction</keyword>
<evidence type="ECO:0000256" key="5">
    <source>
        <dbReference type="ARBA" id="ARBA00022725"/>
    </source>
</evidence>
<keyword evidence="7 10" id="KW-0472">Membrane</keyword>
<comment type="similarity">
    <text evidence="10">Belongs to the insect chemoreceptor superfamily. Heteromeric odorant receptor channel (TC 1.A.69) family.</text>
</comment>
<dbReference type="GO" id="GO:0005549">
    <property type="term" value="F:odorant binding"/>
    <property type="evidence" value="ECO:0007669"/>
    <property type="project" value="InterPro"/>
</dbReference>